<reference evidence="3" key="1">
    <citation type="journal article" date="2019" name="Int. J. Syst. Evol. Microbiol.">
        <title>The Global Catalogue of Microorganisms (GCM) 10K type strain sequencing project: providing services to taxonomists for standard genome sequencing and annotation.</title>
        <authorList>
            <consortium name="The Broad Institute Genomics Platform"/>
            <consortium name="The Broad Institute Genome Sequencing Center for Infectious Disease"/>
            <person name="Wu L."/>
            <person name="Ma J."/>
        </authorList>
    </citation>
    <scope>NUCLEOTIDE SEQUENCE [LARGE SCALE GENOMIC DNA]</scope>
    <source>
        <strain evidence="3">JCM 17591</strain>
    </source>
</reference>
<keyword evidence="1" id="KW-0812">Transmembrane</keyword>
<dbReference type="Proteomes" id="UP001501079">
    <property type="component" value="Unassembled WGS sequence"/>
</dbReference>
<feature type="transmembrane region" description="Helical" evidence="1">
    <location>
        <begin position="315"/>
        <end position="339"/>
    </location>
</feature>
<evidence type="ECO:0000256" key="1">
    <source>
        <dbReference type="SAM" id="Phobius"/>
    </source>
</evidence>
<feature type="transmembrane region" description="Helical" evidence="1">
    <location>
        <begin position="99"/>
        <end position="117"/>
    </location>
</feature>
<proteinExistence type="predicted"/>
<evidence type="ECO:0000313" key="3">
    <source>
        <dbReference type="Proteomes" id="UP001501079"/>
    </source>
</evidence>
<sequence>MGYAVINATAALPANPQLWWQLRQGELTLSTGHAVLSHSWSWTAGMLPWIPNSWGWGTLLAIAYRGAGFAGVVVFVLLAQLGVLALVWRVLGRFGLQAGPVRVGILVLFSLTLAGWADGQSELADYGAVFAFALVCLHPRMSALSEGRRRLALGGAAFAIAAVWENLHLGGLVAIAVFAAVYAICMPVARRASTAAVVGLGAALGVLATPAGAAGIVKSLGTASSSRAEHYAAWGHLFADPGGYNYEPVVLALVIGAAAIVLVLIRRDHVAAGILLIAALSACLVVRSDTDLVMLSVLAGGPAVARMPQPRLPRIGIGAFGAAAAWAIVAVCVAAASVVPGWRLTGVDPADLASIPHGARVFSTVGASDAIDVLRPDLQVTIDSRNDLYPVAQFEFAKSLTGAGAGAAQAPDYFEDNGVTAVYLQGAPAHEERTRLAAVLADAGWRAVPGVRGLVLLAPQK</sequence>
<protein>
    <recommendedName>
        <fullName evidence="4">Glycosyltransferase RgtA/B/C/D-like domain-containing protein</fullName>
    </recommendedName>
</protein>
<keyword evidence="1" id="KW-0472">Membrane</keyword>
<name>A0ABP7ZR21_9MICO</name>
<feature type="transmembrane region" description="Helical" evidence="1">
    <location>
        <begin position="62"/>
        <end position="87"/>
    </location>
</feature>
<evidence type="ECO:0000313" key="2">
    <source>
        <dbReference type="EMBL" id="GAA4168428.1"/>
    </source>
</evidence>
<keyword evidence="1" id="KW-1133">Transmembrane helix</keyword>
<accession>A0ABP7ZR21</accession>
<organism evidence="2 3">
    <name type="scientific">Gryllotalpicola koreensis</name>
    <dbReference type="NCBI Taxonomy" id="993086"/>
    <lineage>
        <taxon>Bacteria</taxon>
        <taxon>Bacillati</taxon>
        <taxon>Actinomycetota</taxon>
        <taxon>Actinomycetes</taxon>
        <taxon>Micrococcales</taxon>
        <taxon>Microbacteriaceae</taxon>
        <taxon>Gryllotalpicola</taxon>
    </lineage>
</organism>
<keyword evidence="3" id="KW-1185">Reference proteome</keyword>
<feature type="transmembrane region" description="Helical" evidence="1">
    <location>
        <begin position="270"/>
        <end position="288"/>
    </location>
</feature>
<feature type="transmembrane region" description="Helical" evidence="1">
    <location>
        <begin position="196"/>
        <end position="217"/>
    </location>
</feature>
<comment type="caution">
    <text evidence="2">The sequence shown here is derived from an EMBL/GenBank/DDBJ whole genome shotgun (WGS) entry which is preliminary data.</text>
</comment>
<gene>
    <name evidence="2" type="ORF">GCM10022287_03420</name>
</gene>
<dbReference type="EMBL" id="BAABBW010000001">
    <property type="protein sequence ID" value="GAA4168428.1"/>
    <property type="molecule type" value="Genomic_DNA"/>
</dbReference>
<evidence type="ECO:0008006" key="4">
    <source>
        <dbReference type="Google" id="ProtNLM"/>
    </source>
</evidence>
<feature type="transmembrane region" description="Helical" evidence="1">
    <location>
        <begin position="246"/>
        <end position="265"/>
    </location>
</feature>